<keyword evidence="1" id="KW-1133">Transmembrane helix</keyword>
<keyword evidence="1" id="KW-0812">Transmembrane</keyword>
<keyword evidence="3" id="KW-1185">Reference proteome</keyword>
<dbReference type="KEGG" id="sap:Sulac_2134"/>
<sequence>MGSVATRIRQVLGILWVVDGLLQCQPAMFSPLFWHQVLQPVVVGQPPVVLFLLREGIHLWREGGIWANGLAAFLQLGIGGLLLMKRPGWYRWGLWLSLGWALVVWIFGEGFGGLLLPSASLLTGAPGSALLYVVWSAILLFAPDTVESAAIALMRGYWGLGLFLGQVAGRHMGPALIQMAQSPQPAWVSRPEYLLGHWLTVYPGWGREVMTGLWGVLAVLWTTFPRHWSTWALTGWVLATMWWTGMDFGVLGGTGTDPNTPPLVAMALAVVIGSTMPGVRRQPRGFTPFPAMRRIVGHD</sequence>
<dbReference type="PATRIC" id="fig|679936.5.peg.2200"/>
<dbReference type="AlphaFoldDB" id="G8TT05"/>
<gene>
    <name evidence="2" type="ordered locus">Sulac_2134</name>
</gene>
<proteinExistence type="predicted"/>
<feature type="transmembrane region" description="Helical" evidence="1">
    <location>
        <begin position="89"/>
        <end position="107"/>
    </location>
</feature>
<dbReference type="Proteomes" id="UP000005439">
    <property type="component" value="Chromosome"/>
</dbReference>
<keyword evidence="1" id="KW-0472">Membrane</keyword>
<feature type="transmembrane region" description="Helical" evidence="1">
    <location>
        <begin position="231"/>
        <end position="251"/>
    </location>
</feature>
<dbReference type="HOGENOM" id="CLU_939845_0_0_9"/>
<feature type="transmembrane region" description="Helical" evidence="1">
    <location>
        <begin position="119"/>
        <end position="142"/>
    </location>
</feature>
<dbReference type="EMBL" id="CP003179">
    <property type="protein sequence ID" value="AEW05620.1"/>
    <property type="molecule type" value="Genomic_DNA"/>
</dbReference>
<accession>G8TT05</accession>
<reference evidence="2 3" key="2">
    <citation type="journal article" date="2012" name="Stand. Genomic Sci.">
        <title>Complete genome sequence of the moderately thermophilic mineral-sulfide-oxidizing firmicute Sulfobacillus acidophilus type strain (NAL(T)).</title>
        <authorList>
            <person name="Anderson I."/>
            <person name="Chertkov O."/>
            <person name="Chen A."/>
            <person name="Saunders E."/>
            <person name="Lapidus A."/>
            <person name="Nolan M."/>
            <person name="Lucas S."/>
            <person name="Hammon N."/>
            <person name="Deshpande S."/>
            <person name="Cheng J.F."/>
            <person name="Han C."/>
            <person name="Tapia R."/>
            <person name="Goodwin L.A."/>
            <person name="Pitluck S."/>
            <person name="Liolios K."/>
            <person name="Pagani I."/>
            <person name="Ivanova N."/>
            <person name="Mikhailova N."/>
            <person name="Pati A."/>
            <person name="Palaniappan K."/>
            <person name="Land M."/>
            <person name="Pan C."/>
            <person name="Rohde M."/>
            <person name="Pukall R."/>
            <person name="Goker M."/>
            <person name="Detter J.C."/>
            <person name="Woyke T."/>
            <person name="Bristow J."/>
            <person name="Eisen J.A."/>
            <person name="Markowitz V."/>
            <person name="Hugenholtz P."/>
            <person name="Kyrpides N.C."/>
            <person name="Klenk H.P."/>
            <person name="Mavromatis K."/>
        </authorList>
    </citation>
    <scope>NUCLEOTIDE SEQUENCE [LARGE SCALE GENOMIC DNA]</scope>
    <source>
        <strain evidence="3">ATCC 700253 / DSM 10332 / NAL</strain>
    </source>
</reference>
<evidence type="ECO:0000313" key="3">
    <source>
        <dbReference type="Proteomes" id="UP000005439"/>
    </source>
</evidence>
<name>G8TT05_SULAD</name>
<feature type="transmembrane region" description="Helical" evidence="1">
    <location>
        <begin position="65"/>
        <end position="83"/>
    </location>
</feature>
<feature type="transmembrane region" description="Helical" evidence="1">
    <location>
        <begin position="148"/>
        <end position="169"/>
    </location>
</feature>
<evidence type="ECO:0000256" key="1">
    <source>
        <dbReference type="SAM" id="Phobius"/>
    </source>
</evidence>
<evidence type="ECO:0000313" key="2">
    <source>
        <dbReference type="EMBL" id="AEW05620.1"/>
    </source>
</evidence>
<feature type="transmembrane region" description="Helical" evidence="1">
    <location>
        <begin position="263"/>
        <end position="279"/>
    </location>
</feature>
<organism evidence="2 3">
    <name type="scientific">Sulfobacillus acidophilus (strain ATCC 700253 / DSM 10332 / NAL)</name>
    <dbReference type="NCBI Taxonomy" id="679936"/>
    <lineage>
        <taxon>Bacteria</taxon>
        <taxon>Bacillati</taxon>
        <taxon>Bacillota</taxon>
        <taxon>Clostridia</taxon>
        <taxon>Eubacteriales</taxon>
        <taxon>Clostridiales Family XVII. Incertae Sedis</taxon>
        <taxon>Sulfobacillus</taxon>
    </lineage>
</organism>
<reference evidence="3" key="1">
    <citation type="submission" date="2011-12" db="EMBL/GenBank/DDBJ databases">
        <title>The complete genome of chromosome of Sulfobacillus acidophilus DSM 10332.</title>
        <authorList>
            <person name="Lucas S."/>
            <person name="Han J."/>
            <person name="Lapidus A."/>
            <person name="Bruce D."/>
            <person name="Goodwin L."/>
            <person name="Pitluck S."/>
            <person name="Peters L."/>
            <person name="Kyrpides N."/>
            <person name="Mavromatis K."/>
            <person name="Ivanova N."/>
            <person name="Mikhailova N."/>
            <person name="Chertkov O."/>
            <person name="Saunders E."/>
            <person name="Detter J.C."/>
            <person name="Tapia R."/>
            <person name="Han C."/>
            <person name="Land M."/>
            <person name="Hauser L."/>
            <person name="Markowitz V."/>
            <person name="Cheng J.-F."/>
            <person name="Hugenholtz P."/>
            <person name="Woyke T."/>
            <person name="Wu D."/>
            <person name="Pukall R."/>
            <person name="Gehrich-Schroeter G."/>
            <person name="Schneider S."/>
            <person name="Klenk H.-P."/>
            <person name="Eisen J.A."/>
        </authorList>
    </citation>
    <scope>NUCLEOTIDE SEQUENCE [LARGE SCALE GENOMIC DNA]</scope>
    <source>
        <strain evidence="3">ATCC 700253 / DSM 10332 / NAL</strain>
    </source>
</reference>
<protein>
    <submittedName>
        <fullName evidence="2">Uncharacterized protein</fullName>
    </submittedName>
</protein>
<dbReference type="STRING" id="679936.Sulac_2134"/>